<dbReference type="InterPro" id="IPR010982">
    <property type="entry name" value="Lambda_DNA-bd_dom_sf"/>
</dbReference>
<keyword evidence="6" id="KW-1185">Reference proteome</keyword>
<proteinExistence type="predicted"/>
<keyword evidence="3" id="KW-0804">Transcription</keyword>
<accession>A0A1E3L698</accession>
<evidence type="ECO:0000256" key="1">
    <source>
        <dbReference type="ARBA" id="ARBA00023015"/>
    </source>
</evidence>
<protein>
    <submittedName>
        <fullName evidence="5">Putative HTH-type transcriptional regulator</fullName>
    </submittedName>
</protein>
<dbReference type="SUPFAM" id="SSF47413">
    <property type="entry name" value="lambda repressor-like DNA-binding domains"/>
    <property type="match status" value="1"/>
</dbReference>
<dbReference type="PANTHER" id="PTHR46797:SF23">
    <property type="entry name" value="HTH-TYPE TRANSCRIPTIONAL REGULATOR SUTR"/>
    <property type="match status" value="1"/>
</dbReference>
<dbReference type="STRING" id="1886670.PTI45_02045"/>
<dbReference type="Proteomes" id="UP000094578">
    <property type="component" value="Unassembled WGS sequence"/>
</dbReference>
<evidence type="ECO:0000313" key="5">
    <source>
        <dbReference type="EMBL" id="ODP28500.1"/>
    </source>
</evidence>
<dbReference type="EMBL" id="MDER01000036">
    <property type="protein sequence ID" value="ODP28500.1"/>
    <property type="molecule type" value="Genomic_DNA"/>
</dbReference>
<keyword evidence="2" id="KW-0238">DNA-binding</keyword>
<evidence type="ECO:0000313" key="6">
    <source>
        <dbReference type="Proteomes" id="UP000094578"/>
    </source>
</evidence>
<dbReference type="GO" id="GO:0003700">
    <property type="term" value="F:DNA-binding transcription factor activity"/>
    <property type="evidence" value="ECO:0007669"/>
    <property type="project" value="TreeGrafter"/>
</dbReference>
<dbReference type="InterPro" id="IPR001387">
    <property type="entry name" value="Cro/C1-type_HTH"/>
</dbReference>
<dbReference type="GO" id="GO:0003677">
    <property type="term" value="F:DNA binding"/>
    <property type="evidence" value="ECO:0007669"/>
    <property type="project" value="UniProtKB-KW"/>
</dbReference>
<feature type="domain" description="HTH cro/C1-type" evidence="4">
    <location>
        <begin position="11"/>
        <end position="65"/>
    </location>
</feature>
<dbReference type="PROSITE" id="PS50943">
    <property type="entry name" value="HTH_CROC1"/>
    <property type="match status" value="1"/>
</dbReference>
<dbReference type="PANTHER" id="PTHR46797">
    <property type="entry name" value="HTH-TYPE TRANSCRIPTIONAL REGULATOR"/>
    <property type="match status" value="1"/>
</dbReference>
<comment type="caution">
    <text evidence="5">The sequence shown here is derived from an EMBL/GenBank/DDBJ whole genome shotgun (WGS) entry which is preliminary data.</text>
</comment>
<gene>
    <name evidence="5" type="ORF">PTI45_02045</name>
</gene>
<dbReference type="Gene3D" id="1.10.260.40">
    <property type="entry name" value="lambda repressor-like DNA-binding domains"/>
    <property type="match status" value="1"/>
</dbReference>
<evidence type="ECO:0000259" key="4">
    <source>
        <dbReference type="PROSITE" id="PS50943"/>
    </source>
</evidence>
<evidence type="ECO:0000256" key="3">
    <source>
        <dbReference type="ARBA" id="ARBA00023163"/>
    </source>
</evidence>
<dbReference type="GO" id="GO:0005829">
    <property type="term" value="C:cytosol"/>
    <property type="evidence" value="ECO:0007669"/>
    <property type="project" value="TreeGrafter"/>
</dbReference>
<evidence type="ECO:0000256" key="2">
    <source>
        <dbReference type="ARBA" id="ARBA00023125"/>
    </source>
</evidence>
<name>A0A1E3L698_9BACL</name>
<reference evidence="5 6" key="1">
    <citation type="submission" date="2016-08" db="EMBL/GenBank/DDBJ databases">
        <title>Genome sequencing of Paenibacillus sp. TI45-13ar, isolated from Korean traditional nuruk.</title>
        <authorList>
            <person name="Kim S.-J."/>
        </authorList>
    </citation>
    <scope>NUCLEOTIDE SEQUENCE [LARGE SCALE GENOMIC DNA]</scope>
    <source>
        <strain evidence="5 6">TI45-13ar</strain>
    </source>
</reference>
<dbReference type="RefSeq" id="WP_069327474.1">
    <property type="nucleotide sequence ID" value="NZ_MDER01000036.1"/>
</dbReference>
<dbReference type="SMART" id="SM00530">
    <property type="entry name" value="HTH_XRE"/>
    <property type="match status" value="1"/>
</dbReference>
<dbReference type="Pfam" id="PF01381">
    <property type="entry name" value="HTH_3"/>
    <property type="match status" value="1"/>
</dbReference>
<keyword evidence="1" id="KW-0805">Transcription regulation</keyword>
<dbReference type="AlphaFoldDB" id="A0A1E3L698"/>
<organism evidence="5 6">
    <name type="scientific">Paenibacillus nuruki</name>
    <dbReference type="NCBI Taxonomy" id="1886670"/>
    <lineage>
        <taxon>Bacteria</taxon>
        <taxon>Bacillati</taxon>
        <taxon>Bacillota</taxon>
        <taxon>Bacilli</taxon>
        <taxon>Bacillales</taxon>
        <taxon>Paenibacillaceae</taxon>
        <taxon>Paenibacillus</taxon>
    </lineage>
</organism>
<dbReference type="CDD" id="cd00093">
    <property type="entry name" value="HTH_XRE"/>
    <property type="match status" value="1"/>
</dbReference>
<dbReference type="InterPro" id="IPR050807">
    <property type="entry name" value="TransReg_Diox_bact_type"/>
</dbReference>
<sequence length="125" mass="14140">MDSIQTIGESVRFLRQQNGLSQEQLALISGINTSYVGQIERGEKNPTIKTLEKIAYALKTTVVDLLTMYDPVLKYGSNTDIFDLIFSKLIKQCLLEVLIENTNLISQKKDFKIANEGENNNNKKQ</sequence>